<dbReference type="InterPro" id="IPR008309">
    <property type="entry name" value="YdbL"/>
</dbReference>
<evidence type="ECO:0000313" key="2">
    <source>
        <dbReference type="EMBL" id="ALG72198.1"/>
    </source>
</evidence>
<dbReference type="Pfam" id="PF07027">
    <property type="entry name" value="DUF1318"/>
    <property type="match status" value="1"/>
</dbReference>
<keyword evidence="1" id="KW-0732">Signal</keyword>
<evidence type="ECO:0000313" key="3">
    <source>
        <dbReference type="Proteomes" id="UP000069935"/>
    </source>
</evidence>
<name>A0AAC8VZA0_9PROT</name>
<gene>
    <name evidence="2" type="ORF">AL072_11865</name>
</gene>
<feature type="chain" id="PRO_5041934667" description="DUF1318 domain-containing protein" evidence="1">
    <location>
        <begin position="30"/>
        <end position="117"/>
    </location>
</feature>
<evidence type="ECO:0000256" key="1">
    <source>
        <dbReference type="SAM" id="SignalP"/>
    </source>
</evidence>
<reference evidence="3" key="1">
    <citation type="submission" date="2015-08" db="EMBL/GenBank/DDBJ databases">
        <title>Complete Genome Sequence of Azospirillum thiophilum BV-S.</title>
        <authorList>
            <person name="Fomenkov A."/>
            <person name="Vincze T."/>
            <person name="Grabovich M."/>
            <person name="Dubinina G."/>
            <person name="Orlova M."/>
            <person name="Belousova E."/>
            <person name="Roberts R.J."/>
        </authorList>
    </citation>
    <scope>NUCLEOTIDE SEQUENCE [LARGE SCALE GENOMIC DNA]</scope>
    <source>
        <strain evidence="3">BV-S</strain>
    </source>
</reference>
<dbReference type="EMBL" id="CP012401">
    <property type="protein sequence ID" value="ALG72198.1"/>
    <property type="molecule type" value="Genomic_DNA"/>
</dbReference>
<dbReference type="KEGG" id="ati:AL072_11865"/>
<sequence length="117" mass="12133">MTRRRFTRLTLSILAAGLLASSLPTLALAQDALAAAKAAGQIGERPDGLVGTVPGAPATAQALAAQVNAQRLARYREIAQGNGTALDKVQAVAGQQLIERTPAGQFVMTAAGQWQRK</sequence>
<proteinExistence type="predicted"/>
<organism evidence="2 3">
    <name type="scientific">Azospirillum thiophilum</name>
    <dbReference type="NCBI Taxonomy" id="528244"/>
    <lineage>
        <taxon>Bacteria</taxon>
        <taxon>Pseudomonadati</taxon>
        <taxon>Pseudomonadota</taxon>
        <taxon>Alphaproteobacteria</taxon>
        <taxon>Rhodospirillales</taxon>
        <taxon>Azospirillaceae</taxon>
        <taxon>Azospirillum</taxon>
    </lineage>
</organism>
<dbReference type="PIRSF" id="PIRSF025560">
    <property type="entry name" value="UCP025560"/>
    <property type="match status" value="1"/>
</dbReference>
<protein>
    <recommendedName>
        <fullName evidence="4">DUF1318 domain-containing protein</fullName>
    </recommendedName>
</protein>
<keyword evidence="3" id="KW-1185">Reference proteome</keyword>
<dbReference type="AlphaFoldDB" id="A0AAC8VZA0"/>
<evidence type="ECO:0008006" key="4">
    <source>
        <dbReference type="Google" id="ProtNLM"/>
    </source>
</evidence>
<feature type="signal peptide" evidence="1">
    <location>
        <begin position="1"/>
        <end position="29"/>
    </location>
</feature>
<accession>A0AAC8VZA0</accession>
<reference evidence="2 3" key="2">
    <citation type="journal article" date="2016" name="Genome Announc.">
        <title>Complete Genome Sequence of a Strain of Azospirillum thiophilum Isolated from a Sulfide Spring.</title>
        <authorList>
            <person name="Fomenkov A."/>
            <person name="Vincze T."/>
            <person name="Grabovich M."/>
            <person name="Anton B.P."/>
            <person name="Dubinina G."/>
            <person name="Orlova M."/>
            <person name="Belousova E."/>
            <person name="Roberts R.J."/>
        </authorList>
    </citation>
    <scope>NUCLEOTIDE SEQUENCE [LARGE SCALE GENOMIC DNA]</scope>
    <source>
        <strain evidence="2 3">BV-S</strain>
    </source>
</reference>
<dbReference type="Proteomes" id="UP000069935">
    <property type="component" value="Chromosome 1"/>
</dbReference>